<dbReference type="InterPro" id="IPR019845">
    <property type="entry name" value="Squalene/phytoene_synthase_CS"/>
</dbReference>
<protein>
    <submittedName>
        <fullName evidence="2">Presqualene diphosphate synthase HpnD</fullName>
        <ecNumber evidence="2">2.5.1.103</ecNumber>
    </submittedName>
</protein>
<keyword evidence="3" id="KW-1185">Reference proteome</keyword>
<evidence type="ECO:0000313" key="3">
    <source>
        <dbReference type="Proteomes" id="UP001196870"/>
    </source>
</evidence>
<proteinExistence type="predicted"/>
<dbReference type="SFLD" id="SFLDG01212">
    <property type="entry name" value="Phytoene_synthase_like"/>
    <property type="match status" value="1"/>
</dbReference>
<dbReference type="GO" id="GO:0016740">
    <property type="term" value="F:transferase activity"/>
    <property type="evidence" value="ECO:0007669"/>
    <property type="project" value="UniProtKB-KW"/>
</dbReference>
<accession>A0ABS5ETT3</accession>
<dbReference type="SFLD" id="SFLDS00005">
    <property type="entry name" value="Isoprenoid_Synthase_Type_I"/>
    <property type="match status" value="1"/>
</dbReference>
<sequence>MSAAATIDPALQAQVSGSSFYAAMRLMPPAERAAMFAIYAFCRLVDDIADDGTRPRPVRAIELDEWRADLAALYAGRPAGRAAFLAGPISDFDLRQEDFLAVIDGMAMDVAADIRAPDLATLDLYCDRVASAVGRLSTQIFGMEMTPGLDLAHHLGRALQLTNILRDLDEDAGIERLYLPRELLAAAGIDTAEPAAAIADPRVDAACRALAERAQAHFAEADRVLRARPKGRLLAPRIMGDVYCSLLQDMLAAGWVPPRRRVRIGKPRLLWILARRGLFG</sequence>
<dbReference type="EMBL" id="JAAGBB010000004">
    <property type="protein sequence ID" value="MBR0663710.1"/>
    <property type="molecule type" value="Genomic_DNA"/>
</dbReference>
<reference evidence="3" key="1">
    <citation type="journal article" date="2021" name="Syst. Appl. Microbiol.">
        <title>Roseomonas hellenica sp. nov., isolated from roots of wild-growing Alkanna tinctoria.</title>
        <authorList>
            <person name="Rat A."/>
            <person name="Naranjo H.D."/>
            <person name="Lebbe L."/>
            <person name="Cnockaert M."/>
            <person name="Krigas N."/>
            <person name="Grigoriadou K."/>
            <person name="Maloupa E."/>
            <person name="Willems A."/>
        </authorList>
    </citation>
    <scope>NUCLEOTIDE SEQUENCE [LARGE SCALE GENOMIC DNA]</scope>
    <source>
        <strain evidence="3">LMG 31523</strain>
    </source>
</reference>
<comment type="caution">
    <text evidence="2">The sequence shown here is derived from an EMBL/GenBank/DDBJ whole genome shotgun (WGS) entry which is preliminary data.</text>
</comment>
<dbReference type="Gene3D" id="1.10.600.10">
    <property type="entry name" value="Farnesyl Diphosphate Synthase"/>
    <property type="match status" value="1"/>
</dbReference>
<dbReference type="InterPro" id="IPR002060">
    <property type="entry name" value="Squ/phyt_synthse"/>
</dbReference>
<dbReference type="InterPro" id="IPR044843">
    <property type="entry name" value="Trans_IPPS_bact-type"/>
</dbReference>
<organism evidence="2 3">
    <name type="scientific">Plastoroseomonas hellenica</name>
    <dbReference type="NCBI Taxonomy" id="2687306"/>
    <lineage>
        <taxon>Bacteria</taxon>
        <taxon>Pseudomonadati</taxon>
        <taxon>Pseudomonadota</taxon>
        <taxon>Alphaproteobacteria</taxon>
        <taxon>Acetobacterales</taxon>
        <taxon>Acetobacteraceae</taxon>
        <taxon>Plastoroseomonas</taxon>
    </lineage>
</organism>
<evidence type="ECO:0000313" key="2">
    <source>
        <dbReference type="EMBL" id="MBR0663710.1"/>
    </source>
</evidence>
<dbReference type="NCBIfam" id="TIGR03465">
    <property type="entry name" value="HpnD"/>
    <property type="match status" value="1"/>
</dbReference>
<dbReference type="CDD" id="cd00683">
    <property type="entry name" value="Trans_IPPS_HH"/>
    <property type="match status" value="1"/>
</dbReference>
<name>A0ABS5ETT3_9PROT</name>
<dbReference type="Proteomes" id="UP001196870">
    <property type="component" value="Unassembled WGS sequence"/>
</dbReference>
<dbReference type="SUPFAM" id="SSF48576">
    <property type="entry name" value="Terpenoid synthases"/>
    <property type="match status" value="1"/>
</dbReference>
<dbReference type="InterPro" id="IPR033904">
    <property type="entry name" value="Trans_IPPS_HH"/>
</dbReference>
<evidence type="ECO:0000256" key="1">
    <source>
        <dbReference type="ARBA" id="ARBA00022679"/>
    </source>
</evidence>
<keyword evidence="1 2" id="KW-0808">Transferase</keyword>
<dbReference type="EC" id="2.5.1.103" evidence="2"/>
<dbReference type="SFLD" id="SFLDG01018">
    <property type="entry name" value="Squalene/Phytoene_Synthase_Lik"/>
    <property type="match status" value="1"/>
</dbReference>
<dbReference type="PROSITE" id="PS01045">
    <property type="entry name" value="SQUALEN_PHYTOEN_SYN_2"/>
    <property type="match status" value="1"/>
</dbReference>
<dbReference type="InterPro" id="IPR017828">
    <property type="entry name" value="SQ_synth_HpnD-like"/>
</dbReference>
<dbReference type="InterPro" id="IPR008949">
    <property type="entry name" value="Isoprenoid_synthase_dom_sf"/>
</dbReference>
<dbReference type="Pfam" id="PF00494">
    <property type="entry name" value="SQS_PSY"/>
    <property type="match status" value="1"/>
</dbReference>
<dbReference type="PROSITE" id="PS01044">
    <property type="entry name" value="SQUALEN_PHYTOEN_SYN_1"/>
    <property type="match status" value="1"/>
</dbReference>
<gene>
    <name evidence="2" type="primary">hpnD</name>
    <name evidence="2" type="ORF">GXW71_04995</name>
</gene>
<dbReference type="RefSeq" id="WP_211851294.1">
    <property type="nucleotide sequence ID" value="NZ_JAAGBB010000004.1"/>
</dbReference>
<dbReference type="PANTHER" id="PTHR31480">
    <property type="entry name" value="BIFUNCTIONAL LYCOPENE CYCLASE/PHYTOENE SYNTHASE"/>
    <property type="match status" value="1"/>
</dbReference>